<name>A0A3L6G015_MAIZE</name>
<keyword evidence="1" id="KW-1133">Transmembrane helix</keyword>
<evidence type="ECO:0000259" key="2">
    <source>
        <dbReference type="Pfam" id="PF14291"/>
    </source>
</evidence>
<evidence type="ECO:0000256" key="1">
    <source>
        <dbReference type="SAM" id="Phobius"/>
    </source>
</evidence>
<dbReference type="Proteomes" id="UP000251960">
    <property type="component" value="Chromosome 2"/>
</dbReference>
<comment type="caution">
    <text evidence="3">The sequence shown here is derived from an EMBL/GenBank/DDBJ whole genome shotgun (WGS) entry which is preliminary data.</text>
</comment>
<feature type="transmembrane region" description="Helical" evidence="1">
    <location>
        <begin position="57"/>
        <end position="77"/>
    </location>
</feature>
<dbReference type="PANTHER" id="PTHR45749">
    <property type="match status" value="1"/>
</dbReference>
<feature type="domain" description="DUF4371" evidence="2">
    <location>
        <begin position="1"/>
        <end position="65"/>
    </location>
</feature>
<feature type="non-terminal residue" evidence="3">
    <location>
        <position position="1"/>
    </location>
</feature>
<proteinExistence type="predicted"/>
<keyword evidence="1" id="KW-0472">Membrane</keyword>
<keyword evidence="1" id="KW-0812">Transmembrane</keyword>
<accession>A0A3L6G015</accession>
<sequence length="88" mass="9953">QGLAFRGHDESETSINRGNFLELIKLLAEQNEKIMKVVLRNAPENHKMVAPSIQKDIAQCFGEVILLHVVFIFVILIDASTKKMVLHL</sequence>
<evidence type="ECO:0000313" key="3">
    <source>
        <dbReference type="EMBL" id="PWZ38710.1"/>
    </source>
</evidence>
<reference evidence="3 4" key="1">
    <citation type="journal article" date="2018" name="Nat. Genet.">
        <title>Extensive intraspecific gene order and gene structural variations between Mo17 and other maize genomes.</title>
        <authorList>
            <person name="Sun S."/>
            <person name="Zhou Y."/>
            <person name="Chen J."/>
            <person name="Shi J."/>
            <person name="Zhao H."/>
            <person name="Zhao H."/>
            <person name="Song W."/>
            <person name="Zhang M."/>
            <person name="Cui Y."/>
            <person name="Dong X."/>
            <person name="Liu H."/>
            <person name="Ma X."/>
            <person name="Jiao Y."/>
            <person name="Wang B."/>
            <person name="Wei X."/>
            <person name="Stein J.C."/>
            <person name="Glaubitz J.C."/>
            <person name="Lu F."/>
            <person name="Yu G."/>
            <person name="Liang C."/>
            <person name="Fengler K."/>
            <person name="Li B."/>
            <person name="Rafalski A."/>
            <person name="Schnable P.S."/>
            <person name="Ware D.H."/>
            <person name="Buckler E.S."/>
            <person name="Lai J."/>
        </authorList>
    </citation>
    <scope>NUCLEOTIDE SEQUENCE [LARGE SCALE GENOMIC DNA]</scope>
    <source>
        <strain evidence="4">cv. Missouri 17</strain>
        <tissue evidence="3">Seedling</tissue>
    </source>
</reference>
<organism evidence="3 4">
    <name type="scientific">Zea mays</name>
    <name type="common">Maize</name>
    <dbReference type="NCBI Taxonomy" id="4577"/>
    <lineage>
        <taxon>Eukaryota</taxon>
        <taxon>Viridiplantae</taxon>
        <taxon>Streptophyta</taxon>
        <taxon>Embryophyta</taxon>
        <taxon>Tracheophyta</taxon>
        <taxon>Spermatophyta</taxon>
        <taxon>Magnoliopsida</taxon>
        <taxon>Liliopsida</taxon>
        <taxon>Poales</taxon>
        <taxon>Poaceae</taxon>
        <taxon>PACMAD clade</taxon>
        <taxon>Panicoideae</taxon>
        <taxon>Andropogonodae</taxon>
        <taxon>Andropogoneae</taxon>
        <taxon>Tripsacinae</taxon>
        <taxon>Zea</taxon>
    </lineage>
</organism>
<gene>
    <name evidence="3" type="ORF">Zm00014a_025524</name>
</gene>
<dbReference type="PANTHER" id="PTHR45749:SF37">
    <property type="entry name" value="OS05G0311600 PROTEIN"/>
    <property type="match status" value="1"/>
</dbReference>
<dbReference type="AlphaFoldDB" id="A0A3L6G015"/>
<dbReference type="InterPro" id="IPR025398">
    <property type="entry name" value="DUF4371"/>
</dbReference>
<evidence type="ECO:0000313" key="4">
    <source>
        <dbReference type="Proteomes" id="UP000251960"/>
    </source>
</evidence>
<protein>
    <recommendedName>
        <fullName evidence="2">DUF4371 domain-containing protein</fullName>
    </recommendedName>
</protein>
<dbReference type="EMBL" id="NCVQ01000003">
    <property type="protein sequence ID" value="PWZ38710.1"/>
    <property type="molecule type" value="Genomic_DNA"/>
</dbReference>
<dbReference type="Pfam" id="PF14291">
    <property type="entry name" value="DUF4371"/>
    <property type="match status" value="1"/>
</dbReference>